<dbReference type="InParanoid" id="D7UBZ6"/>
<evidence type="ECO:0000313" key="2">
    <source>
        <dbReference type="EMBL" id="CBI40261.3"/>
    </source>
</evidence>
<feature type="transmembrane region" description="Helical" evidence="1">
    <location>
        <begin position="20"/>
        <end position="41"/>
    </location>
</feature>
<dbReference type="PaxDb" id="29760-VIT_03s0180g00240.t01"/>
<sequence length="44" mass="5257">MHAFLLYYNMNNAALVRSWHFIISMVFVAHLLRVIIILHLLKFS</sequence>
<name>D7UBZ6_VITVI</name>
<evidence type="ECO:0000256" key="1">
    <source>
        <dbReference type="SAM" id="Phobius"/>
    </source>
</evidence>
<gene>
    <name evidence="2" type="ordered locus">VIT_03s0180g00240</name>
</gene>
<dbReference type="EMBL" id="FN596754">
    <property type="protein sequence ID" value="CBI40261.3"/>
    <property type="molecule type" value="Genomic_DNA"/>
</dbReference>
<organism evidence="2 3">
    <name type="scientific">Vitis vinifera</name>
    <name type="common">Grape</name>
    <dbReference type="NCBI Taxonomy" id="29760"/>
    <lineage>
        <taxon>Eukaryota</taxon>
        <taxon>Viridiplantae</taxon>
        <taxon>Streptophyta</taxon>
        <taxon>Embryophyta</taxon>
        <taxon>Tracheophyta</taxon>
        <taxon>Spermatophyta</taxon>
        <taxon>Magnoliopsida</taxon>
        <taxon>eudicotyledons</taxon>
        <taxon>Gunneridae</taxon>
        <taxon>Pentapetalae</taxon>
        <taxon>rosids</taxon>
        <taxon>Vitales</taxon>
        <taxon>Vitaceae</taxon>
        <taxon>Viteae</taxon>
        <taxon>Vitis</taxon>
    </lineage>
</organism>
<keyword evidence="1" id="KW-0812">Transmembrane</keyword>
<dbReference type="Proteomes" id="UP000009183">
    <property type="component" value="Chromosome 3"/>
</dbReference>
<proteinExistence type="predicted"/>
<keyword evidence="1" id="KW-1133">Transmembrane helix</keyword>
<keyword evidence="3" id="KW-1185">Reference proteome</keyword>
<evidence type="ECO:0000313" key="3">
    <source>
        <dbReference type="Proteomes" id="UP000009183"/>
    </source>
</evidence>
<dbReference type="HOGENOM" id="CLU_3225674_0_0_1"/>
<protein>
    <submittedName>
        <fullName evidence="2">Uncharacterized protein</fullName>
    </submittedName>
</protein>
<dbReference type="AlphaFoldDB" id="D7UBZ6"/>
<reference evidence="3" key="1">
    <citation type="journal article" date="2007" name="Nature">
        <title>The grapevine genome sequence suggests ancestral hexaploidization in major angiosperm phyla.</title>
        <authorList>
            <consortium name="The French-Italian Public Consortium for Grapevine Genome Characterization."/>
            <person name="Jaillon O."/>
            <person name="Aury J.-M."/>
            <person name="Noel B."/>
            <person name="Policriti A."/>
            <person name="Clepet C."/>
            <person name="Casagrande A."/>
            <person name="Choisne N."/>
            <person name="Aubourg S."/>
            <person name="Vitulo N."/>
            <person name="Jubin C."/>
            <person name="Vezzi A."/>
            <person name="Legeai F."/>
            <person name="Hugueney P."/>
            <person name="Dasilva C."/>
            <person name="Horner D."/>
            <person name="Mica E."/>
            <person name="Jublot D."/>
            <person name="Poulain J."/>
            <person name="Bruyere C."/>
            <person name="Billault A."/>
            <person name="Segurens B."/>
            <person name="Gouyvenoux M."/>
            <person name="Ugarte E."/>
            <person name="Cattonaro F."/>
            <person name="Anthouard V."/>
            <person name="Vico V."/>
            <person name="Del Fabbro C."/>
            <person name="Alaux M."/>
            <person name="Di Gaspero G."/>
            <person name="Dumas V."/>
            <person name="Felice N."/>
            <person name="Paillard S."/>
            <person name="Juman I."/>
            <person name="Moroldo M."/>
            <person name="Scalabrin S."/>
            <person name="Canaguier A."/>
            <person name="Le Clainche I."/>
            <person name="Malacrida G."/>
            <person name="Durand E."/>
            <person name="Pesole G."/>
            <person name="Laucou V."/>
            <person name="Chatelet P."/>
            <person name="Merdinoglu D."/>
            <person name="Delledonne M."/>
            <person name="Pezzotti M."/>
            <person name="Lecharny A."/>
            <person name="Scarpelli C."/>
            <person name="Artiguenave F."/>
            <person name="Pe M.E."/>
            <person name="Valle G."/>
            <person name="Morgante M."/>
            <person name="Caboche M."/>
            <person name="Adam-Blondon A.-F."/>
            <person name="Weissenbach J."/>
            <person name="Quetier F."/>
            <person name="Wincker P."/>
        </authorList>
    </citation>
    <scope>NUCLEOTIDE SEQUENCE [LARGE SCALE GENOMIC DNA]</scope>
    <source>
        <strain evidence="3">cv. Pinot noir / PN40024</strain>
    </source>
</reference>
<keyword evidence="1" id="KW-0472">Membrane</keyword>
<accession>D7UBZ6</accession>